<evidence type="ECO:0000256" key="9">
    <source>
        <dbReference type="ARBA" id="ARBA00023251"/>
    </source>
</evidence>
<dbReference type="CDD" id="cd03349">
    <property type="entry name" value="LbH_XAT"/>
    <property type="match status" value="1"/>
</dbReference>
<keyword evidence="13" id="KW-1185">Reference proteome</keyword>
<comment type="similarity">
    <text evidence="1">Belongs to the transferase hexapeptide repeat family.</text>
</comment>
<dbReference type="Gene3D" id="2.160.10.10">
    <property type="entry name" value="Hexapeptide repeat proteins"/>
    <property type="match status" value="1"/>
</dbReference>
<dbReference type="PROSITE" id="PS00101">
    <property type="entry name" value="HEXAPEP_TRANSFERASES"/>
    <property type="match status" value="1"/>
</dbReference>
<dbReference type="SUPFAM" id="SSF51161">
    <property type="entry name" value="Trimeric LpxA-like enzymes"/>
    <property type="match status" value="1"/>
</dbReference>
<evidence type="ECO:0000256" key="7">
    <source>
        <dbReference type="ARBA" id="ARBA00022737"/>
    </source>
</evidence>
<evidence type="ECO:0000256" key="10">
    <source>
        <dbReference type="ARBA" id="ARBA00023315"/>
    </source>
</evidence>
<comment type="catalytic activity">
    <reaction evidence="11">
        <text>chloramphenicol + acetyl-CoA = chloramphenicol 3-acetate + CoA</text>
        <dbReference type="Rhea" id="RHEA:18421"/>
        <dbReference type="ChEBI" id="CHEBI:16730"/>
        <dbReference type="ChEBI" id="CHEBI:17698"/>
        <dbReference type="ChEBI" id="CHEBI:57287"/>
        <dbReference type="ChEBI" id="CHEBI:57288"/>
        <dbReference type="EC" id="2.3.1.28"/>
    </reaction>
</comment>
<dbReference type="EMBL" id="JAQJZJ010000001">
    <property type="protein sequence ID" value="MDA7084924.1"/>
    <property type="molecule type" value="Genomic_DNA"/>
</dbReference>
<evidence type="ECO:0000256" key="11">
    <source>
        <dbReference type="ARBA" id="ARBA00047633"/>
    </source>
</evidence>
<reference evidence="12 13" key="1">
    <citation type="submission" date="2023-01" db="EMBL/GenBank/DDBJ databases">
        <title>Pseudomonas SA3-5T sp. nov., isolated from tidal flat sediment.</title>
        <authorList>
            <person name="Kim H.S."/>
            <person name="Kim J.-S."/>
            <person name="Suh M.K."/>
            <person name="Eom M.K."/>
            <person name="Lee J.-S."/>
        </authorList>
    </citation>
    <scope>NUCLEOTIDE SEQUENCE [LARGE SCALE GENOMIC DNA]</scope>
    <source>
        <strain evidence="12 13">SA3-5</strain>
    </source>
</reference>
<dbReference type="InterPro" id="IPR011004">
    <property type="entry name" value="Trimer_LpxA-like_sf"/>
</dbReference>
<evidence type="ECO:0000256" key="2">
    <source>
        <dbReference type="ARBA" id="ARBA00013235"/>
    </source>
</evidence>
<sequence>MSIADVEIQAKKLIVGHSTYVRSGGVLAQVDSIGRYCSIGINVTVGLARDLHPIHWVTTHPIAQFSGCVKHRAASTVVSIGHDVWVGRDALIMSGVKVGTGAVVAAGAVVVKDIPPYAIVGGNPAQIIKYRFSEEMIAKLLASQWWDIHYDILISLSMDDPDRFLESLNGLSGQGCNYPRIEVSRAQCRYISG</sequence>
<evidence type="ECO:0000256" key="6">
    <source>
        <dbReference type="ARBA" id="ARBA00022679"/>
    </source>
</evidence>
<protein>
    <recommendedName>
        <fullName evidence="3">Chloramphenicol acetyltransferase</fullName>
        <ecNumber evidence="2">2.3.1.28</ecNumber>
    </recommendedName>
</protein>
<keyword evidence="10" id="KW-0012">Acyltransferase</keyword>
<dbReference type="PANTHER" id="PTHR43300:SF12">
    <property type="entry name" value="CHLORAMPHENICOL ACETYLTRANSFERASE"/>
    <property type="match status" value="1"/>
</dbReference>
<comment type="caution">
    <text evidence="12">The sequence shown here is derived from an EMBL/GenBank/DDBJ whole genome shotgun (WGS) entry which is preliminary data.</text>
</comment>
<evidence type="ECO:0000313" key="13">
    <source>
        <dbReference type="Proteomes" id="UP001212042"/>
    </source>
</evidence>
<keyword evidence="6" id="KW-0808">Transferase</keyword>
<keyword evidence="5" id="KW-0441">Lipid A biosynthesis</keyword>
<dbReference type="RefSeq" id="WP_271345870.1">
    <property type="nucleotide sequence ID" value="NZ_JAQJZJ010000001.1"/>
</dbReference>
<dbReference type="InterPro" id="IPR018357">
    <property type="entry name" value="Hexapep_transf_CS"/>
</dbReference>
<dbReference type="PANTHER" id="PTHR43300">
    <property type="entry name" value="ACETYLTRANSFERASE"/>
    <property type="match status" value="1"/>
</dbReference>
<keyword evidence="7" id="KW-0677">Repeat</keyword>
<evidence type="ECO:0000256" key="5">
    <source>
        <dbReference type="ARBA" id="ARBA00022556"/>
    </source>
</evidence>
<evidence type="ECO:0000256" key="1">
    <source>
        <dbReference type="ARBA" id="ARBA00007274"/>
    </source>
</evidence>
<name>A0ABT4X972_9PSED</name>
<dbReference type="InterPro" id="IPR050179">
    <property type="entry name" value="Trans_hexapeptide_repeat"/>
</dbReference>
<dbReference type="EC" id="2.3.1.28" evidence="2"/>
<dbReference type="InterPro" id="IPR001451">
    <property type="entry name" value="Hexapep"/>
</dbReference>
<gene>
    <name evidence="12" type="ORF">PH586_00790</name>
</gene>
<keyword evidence="9" id="KW-0046">Antibiotic resistance</keyword>
<dbReference type="Proteomes" id="UP001212042">
    <property type="component" value="Unassembled WGS sequence"/>
</dbReference>
<proteinExistence type="inferred from homology"/>
<keyword evidence="8" id="KW-0443">Lipid metabolism</keyword>
<evidence type="ECO:0000256" key="3">
    <source>
        <dbReference type="ARBA" id="ARBA00020291"/>
    </source>
</evidence>
<accession>A0ABT4X972</accession>
<organism evidence="12 13">
    <name type="scientific">Pseudomonas aestuarii</name>
    <dbReference type="NCBI Taxonomy" id="3018340"/>
    <lineage>
        <taxon>Bacteria</taxon>
        <taxon>Pseudomonadati</taxon>
        <taxon>Pseudomonadota</taxon>
        <taxon>Gammaproteobacteria</taxon>
        <taxon>Pseudomonadales</taxon>
        <taxon>Pseudomonadaceae</taxon>
        <taxon>Pseudomonas</taxon>
    </lineage>
</organism>
<evidence type="ECO:0000313" key="12">
    <source>
        <dbReference type="EMBL" id="MDA7084924.1"/>
    </source>
</evidence>
<evidence type="ECO:0000256" key="4">
    <source>
        <dbReference type="ARBA" id="ARBA00022516"/>
    </source>
</evidence>
<keyword evidence="4" id="KW-0444">Lipid biosynthesis</keyword>
<evidence type="ECO:0000256" key="8">
    <source>
        <dbReference type="ARBA" id="ARBA00023098"/>
    </source>
</evidence>
<dbReference type="Pfam" id="PF00132">
    <property type="entry name" value="Hexapep"/>
    <property type="match status" value="1"/>
</dbReference>